<feature type="region of interest" description="Disordered" evidence="1">
    <location>
        <begin position="71"/>
        <end position="90"/>
    </location>
</feature>
<dbReference type="STRING" id="1586287.BBK82_26470"/>
<keyword evidence="3" id="KW-1185">Reference proteome</keyword>
<name>A0A1B2HN19_9PSEU</name>
<proteinExistence type="predicted"/>
<protein>
    <submittedName>
        <fullName evidence="2">Uncharacterized protein</fullName>
    </submittedName>
</protein>
<accession>A0A1B2HN19</accession>
<dbReference type="EMBL" id="CP016793">
    <property type="protein sequence ID" value="ANZ39091.1"/>
    <property type="molecule type" value="Genomic_DNA"/>
</dbReference>
<dbReference type="RefSeq" id="WP_065917434.1">
    <property type="nucleotide sequence ID" value="NZ_CP016793.1"/>
</dbReference>
<evidence type="ECO:0000313" key="3">
    <source>
        <dbReference type="Proteomes" id="UP000093053"/>
    </source>
</evidence>
<organism evidence="2 3">
    <name type="scientific">Lentzea guizhouensis</name>
    <dbReference type="NCBI Taxonomy" id="1586287"/>
    <lineage>
        <taxon>Bacteria</taxon>
        <taxon>Bacillati</taxon>
        <taxon>Actinomycetota</taxon>
        <taxon>Actinomycetes</taxon>
        <taxon>Pseudonocardiales</taxon>
        <taxon>Pseudonocardiaceae</taxon>
        <taxon>Lentzea</taxon>
    </lineage>
</organism>
<sequence>MTWATGCRELTFPDPGALAALAAAETALLTRVDAVASRVLDAVTREETLAQTAREDAERDRGALREEVRRLLAEQDLPPPPPHTRTTDRATLNGAPLWRLVRFADAVPEEVRASVEAALQASGLLDAWIGHDGTITGHDTFALPGSVPPAPGRSLTEVLVPEPDTPVASGVITRLLGEVAYGEQPPEGHPAAIGADGGWRLGTLRGTWQKDEAAHIGALARQRARQRRLTELRERITAAEELIATHTAVLGSLAARRSAVQTERDARPATPPRTPPWKRSPGRRSRSPPPTAWSGARWTSCRSASSAWTAPCGS</sequence>
<feature type="region of interest" description="Disordered" evidence="1">
    <location>
        <begin position="259"/>
        <end position="300"/>
    </location>
</feature>
<reference evidence="2 3" key="1">
    <citation type="submission" date="2016-07" db="EMBL/GenBank/DDBJ databases">
        <title>Complete genome sequence of the Lentzea guizhouensis DHS C013.</title>
        <authorList>
            <person name="Cao C."/>
        </authorList>
    </citation>
    <scope>NUCLEOTIDE SEQUENCE [LARGE SCALE GENOMIC DNA]</scope>
    <source>
        <strain evidence="2 3">DHS C013</strain>
    </source>
</reference>
<dbReference type="Proteomes" id="UP000093053">
    <property type="component" value="Chromosome"/>
</dbReference>
<evidence type="ECO:0000256" key="1">
    <source>
        <dbReference type="SAM" id="MobiDB-lite"/>
    </source>
</evidence>
<gene>
    <name evidence="2" type="ORF">BBK82_26470</name>
</gene>
<dbReference type="KEGG" id="led:BBK82_26470"/>
<evidence type="ECO:0000313" key="2">
    <source>
        <dbReference type="EMBL" id="ANZ39091.1"/>
    </source>
</evidence>
<dbReference type="AlphaFoldDB" id="A0A1B2HN19"/>